<dbReference type="Proteomes" id="UP000001015">
    <property type="component" value="Chromosome"/>
</dbReference>
<accession>Q973W1</accession>
<keyword evidence="3" id="KW-1185">Reference proteome</keyword>
<gene>
    <name evidence="2" type="primary">ST0787</name>
    <name evidence="2" type="ordered locus">STK_07870</name>
</gene>
<proteinExistence type="predicted"/>
<sequence>MMDKYYEKIFRRYGLLLVVVYFITDISFIILMKFPIFIIIIITDIFTDILFTHQLIIKYNVYFLSLIPYIMIANISIVSISQLPTLIAGLTYLLMIASYILASVYFISKYKPKIYNLDIQSIVVFAFTLLFYFLSLLRFYAL</sequence>
<feature type="transmembrane region" description="Helical" evidence="1">
    <location>
        <begin position="59"/>
        <end position="80"/>
    </location>
</feature>
<dbReference type="KEGG" id="sto:STK_07870"/>
<feature type="transmembrane region" description="Helical" evidence="1">
    <location>
        <begin position="36"/>
        <end position="52"/>
    </location>
</feature>
<evidence type="ECO:0000313" key="2">
    <source>
        <dbReference type="EMBL" id="BAB65799.1"/>
    </source>
</evidence>
<evidence type="ECO:0000256" key="1">
    <source>
        <dbReference type="SAM" id="Phobius"/>
    </source>
</evidence>
<feature type="transmembrane region" description="Helical" evidence="1">
    <location>
        <begin position="86"/>
        <end position="107"/>
    </location>
</feature>
<protein>
    <submittedName>
        <fullName evidence="2">Uncharacterized protein</fullName>
    </submittedName>
</protein>
<dbReference type="AlphaFoldDB" id="Q973W1"/>
<reference evidence="3" key="1">
    <citation type="journal article" date="2001" name="DNA Res.">
        <title>Complete genome sequence of an aerobic thermoacidophilic Crenarchaeon, Sulfolobus tokodaii strain7.</title>
        <authorList>
            <person name="Kawarabayasi Y."/>
            <person name="Hino Y."/>
            <person name="Horikawa H."/>
            <person name="Jin-no K."/>
            <person name="Takahashi M."/>
            <person name="Sekine M."/>
            <person name="Baba S."/>
            <person name="Ankai A."/>
            <person name="Kosugi H."/>
            <person name="Hosoyama A."/>
            <person name="Fukui S."/>
            <person name="Nagai Y."/>
            <person name="Nishijima K."/>
            <person name="Otsuka R."/>
            <person name="Nakazawa H."/>
            <person name="Takamiya M."/>
            <person name="Kato Y."/>
            <person name="Yoshizawa T."/>
            <person name="Tanaka T."/>
            <person name="Kudoh Y."/>
            <person name="Yamazaki J."/>
            <person name="Kushida N."/>
            <person name="Oguchi A."/>
            <person name="Aoki K."/>
            <person name="Masuda S."/>
            <person name="Yanagii M."/>
            <person name="Nishimura M."/>
            <person name="Yamagishi A."/>
            <person name="Oshima T."/>
            <person name="Kikuchi H."/>
        </authorList>
    </citation>
    <scope>NUCLEOTIDE SEQUENCE [LARGE SCALE GENOMIC DNA]</scope>
    <source>
        <strain evidence="3">DSM 16993 / JCM 10545 / NBRC 100140 / 7</strain>
    </source>
</reference>
<feature type="transmembrane region" description="Helical" evidence="1">
    <location>
        <begin position="12"/>
        <end position="30"/>
    </location>
</feature>
<keyword evidence="1" id="KW-0472">Membrane</keyword>
<keyword evidence="1" id="KW-0812">Transmembrane</keyword>
<feature type="transmembrane region" description="Helical" evidence="1">
    <location>
        <begin position="119"/>
        <end position="141"/>
    </location>
</feature>
<name>Q973W1_SULTO</name>
<organism evidence="2 3">
    <name type="scientific">Sulfurisphaera tokodaii (strain DSM 16993 / JCM 10545 / NBRC 100140 / 7)</name>
    <name type="common">Sulfolobus tokodaii</name>
    <dbReference type="NCBI Taxonomy" id="273063"/>
    <lineage>
        <taxon>Archaea</taxon>
        <taxon>Thermoproteota</taxon>
        <taxon>Thermoprotei</taxon>
        <taxon>Sulfolobales</taxon>
        <taxon>Sulfolobaceae</taxon>
        <taxon>Sulfurisphaera</taxon>
    </lineage>
</organism>
<dbReference type="EMBL" id="BA000023">
    <property type="protein sequence ID" value="BAB65799.1"/>
    <property type="molecule type" value="Genomic_DNA"/>
</dbReference>
<keyword evidence="1" id="KW-1133">Transmembrane helix</keyword>
<evidence type="ECO:0000313" key="3">
    <source>
        <dbReference type="Proteomes" id="UP000001015"/>
    </source>
</evidence>